<organism evidence="1 2">
    <name type="scientific">Atta colombica</name>
    <dbReference type="NCBI Taxonomy" id="520822"/>
    <lineage>
        <taxon>Eukaryota</taxon>
        <taxon>Metazoa</taxon>
        <taxon>Ecdysozoa</taxon>
        <taxon>Arthropoda</taxon>
        <taxon>Hexapoda</taxon>
        <taxon>Insecta</taxon>
        <taxon>Pterygota</taxon>
        <taxon>Neoptera</taxon>
        <taxon>Endopterygota</taxon>
        <taxon>Hymenoptera</taxon>
        <taxon>Apocrita</taxon>
        <taxon>Aculeata</taxon>
        <taxon>Formicoidea</taxon>
        <taxon>Formicidae</taxon>
        <taxon>Myrmicinae</taxon>
        <taxon>Atta</taxon>
    </lineage>
</organism>
<accession>A0A195BCF3</accession>
<dbReference type="EMBL" id="KQ976528">
    <property type="protein sequence ID" value="KYM81875.1"/>
    <property type="molecule type" value="Genomic_DNA"/>
</dbReference>
<evidence type="ECO:0000313" key="1">
    <source>
        <dbReference type="EMBL" id="KYM81875.1"/>
    </source>
</evidence>
<proteinExistence type="predicted"/>
<evidence type="ECO:0000313" key="2">
    <source>
        <dbReference type="Proteomes" id="UP000078540"/>
    </source>
</evidence>
<protein>
    <submittedName>
        <fullName evidence="1">Uncharacterized protein</fullName>
    </submittedName>
</protein>
<dbReference type="Proteomes" id="UP000078540">
    <property type="component" value="Unassembled WGS sequence"/>
</dbReference>
<sequence>MQSKRERGRKRKERTVRRGCLAFSAHDWRKTTRESKKVAATITVKMKHKTGQIVAGKRRRGRGSITASRLLLTPGYAAMGIPLPMRRKSLRLRSM</sequence>
<reference evidence="1 2" key="1">
    <citation type="submission" date="2015-09" db="EMBL/GenBank/DDBJ databases">
        <title>Atta colombica WGS genome.</title>
        <authorList>
            <person name="Nygaard S."/>
            <person name="Hu H."/>
            <person name="Boomsma J."/>
            <person name="Zhang G."/>
        </authorList>
    </citation>
    <scope>NUCLEOTIDE SEQUENCE [LARGE SCALE GENOMIC DNA]</scope>
    <source>
        <strain evidence="1">Treedump-2</strain>
        <tissue evidence="1">Whole body</tissue>
    </source>
</reference>
<keyword evidence="2" id="KW-1185">Reference proteome</keyword>
<name>A0A195BCF3_9HYME</name>
<gene>
    <name evidence="1" type="ORF">ALC53_07667</name>
</gene>
<dbReference type="AlphaFoldDB" id="A0A195BCF3"/>